<evidence type="ECO:0000256" key="4">
    <source>
        <dbReference type="ARBA" id="ARBA00022519"/>
    </source>
</evidence>
<dbReference type="AlphaFoldDB" id="A0A418SHR0"/>
<organism evidence="11 12">
    <name type="scientific">Pseudooceanicola algae</name>
    <dbReference type="NCBI Taxonomy" id="1537215"/>
    <lineage>
        <taxon>Bacteria</taxon>
        <taxon>Pseudomonadati</taxon>
        <taxon>Pseudomonadota</taxon>
        <taxon>Alphaproteobacteria</taxon>
        <taxon>Rhodobacterales</taxon>
        <taxon>Paracoccaceae</taxon>
        <taxon>Pseudooceanicola</taxon>
    </lineage>
</organism>
<dbReference type="OrthoDB" id="4250245at2"/>
<protein>
    <recommendedName>
        <fullName evidence="9">TRAP transporter small permease protein</fullName>
    </recommendedName>
</protein>
<feature type="transmembrane region" description="Helical" evidence="9">
    <location>
        <begin position="97"/>
        <end position="125"/>
    </location>
</feature>
<dbReference type="PANTHER" id="PTHR35011:SF2">
    <property type="entry name" value="2,3-DIKETO-L-GULONATE TRAP TRANSPORTER SMALL PERMEASE PROTEIN YIAM"/>
    <property type="match status" value="1"/>
</dbReference>
<dbReference type="RefSeq" id="WP_119838817.1">
    <property type="nucleotide sequence ID" value="NZ_CP060436.1"/>
</dbReference>
<dbReference type="InterPro" id="IPR055348">
    <property type="entry name" value="DctQ"/>
</dbReference>
<evidence type="ECO:0000256" key="3">
    <source>
        <dbReference type="ARBA" id="ARBA00022475"/>
    </source>
</evidence>
<keyword evidence="6 9" id="KW-1133">Transmembrane helix</keyword>
<dbReference type="GO" id="GO:0022857">
    <property type="term" value="F:transmembrane transporter activity"/>
    <property type="evidence" value="ECO:0007669"/>
    <property type="project" value="UniProtKB-UniRule"/>
</dbReference>
<comment type="subcellular location">
    <subcellularLocation>
        <location evidence="1 9">Cell inner membrane</location>
        <topology evidence="1 9">Multi-pass membrane protein</topology>
    </subcellularLocation>
</comment>
<evidence type="ECO:0000259" key="10">
    <source>
        <dbReference type="Pfam" id="PF04290"/>
    </source>
</evidence>
<feature type="transmembrane region" description="Helical" evidence="9">
    <location>
        <begin position="137"/>
        <end position="156"/>
    </location>
</feature>
<evidence type="ECO:0000256" key="5">
    <source>
        <dbReference type="ARBA" id="ARBA00022692"/>
    </source>
</evidence>
<keyword evidence="12" id="KW-1185">Reference proteome</keyword>
<evidence type="ECO:0000256" key="7">
    <source>
        <dbReference type="ARBA" id="ARBA00023136"/>
    </source>
</evidence>
<evidence type="ECO:0000313" key="11">
    <source>
        <dbReference type="EMBL" id="QPM90256.1"/>
    </source>
</evidence>
<evidence type="ECO:0000256" key="1">
    <source>
        <dbReference type="ARBA" id="ARBA00004429"/>
    </source>
</evidence>
<dbReference type="KEGG" id="palw:PSAL_014910"/>
<dbReference type="InterPro" id="IPR007387">
    <property type="entry name" value="TRAP_DctQ"/>
</dbReference>
<accession>A0A418SHR0</accession>
<keyword evidence="2 9" id="KW-0813">Transport</keyword>
<comment type="similarity">
    <text evidence="8 9">Belongs to the TRAP transporter small permease family.</text>
</comment>
<reference evidence="11 12" key="1">
    <citation type="submission" date="2020-08" db="EMBL/GenBank/DDBJ databases">
        <title>Genome sequence of Rhodobacteraceae bacterium Lw-13e.</title>
        <authorList>
            <person name="Poehlein A."/>
            <person name="Wolter L."/>
            <person name="Daniel R."/>
            <person name="Brinkhoff T."/>
        </authorList>
    </citation>
    <scope>NUCLEOTIDE SEQUENCE [LARGE SCALE GENOMIC DNA]</scope>
    <source>
        <strain evidence="11 12">Lw-13e</strain>
    </source>
</reference>
<gene>
    <name evidence="11" type="ORF">PSAL_014910</name>
</gene>
<feature type="transmembrane region" description="Helical" evidence="9">
    <location>
        <begin position="25"/>
        <end position="48"/>
    </location>
</feature>
<dbReference type="PANTHER" id="PTHR35011">
    <property type="entry name" value="2,3-DIKETO-L-GULONATE TRAP TRANSPORTER SMALL PERMEASE PROTEIN YIAM"/>
    <property type="match status" value="1"/>
</dbReference>
<name>A0A418SHR0_9RHOB</name>
<keyword evidence="3" id="KW-1003">Cell membrane</keyword>
<comment type="subunit">
    <text evidence="9">The complex comprises the extracytoplasmic solute receptor protein and the two transmembrane proteins.</text>
</comment>
<dbReference type="GO" id="GO:0005886">
    <property type="term" value="C:plasma membrane"/>
    <property type="evidence" value="ECO:0007669"/>
    <property type="project" value="UniProtKB-SubCell"/>
</dbReference>
<dbReference type="GO" id="GO:0015740">
    <property type="term" value="P:C4-dicarboxylate transport"/>
    <property type="evidence" value="ECO:0007669"/>
    <property type="project" value="TreeGrafter"/>
</dbReference>
<keyword evidence="7 9" id="KW-0472">Membrane</keyword>
<keyword evidence="5 9" id="KW-0812">Transmembrane</keyword>
<dbReference type="Pfam" id="PF04290">
    <property type="entry name" value="DctQ"/>
    <property type="match status" value="1"/>
</dbReference>
<proteinExistence type="inferred from homology"/>
<sequence length="172" mass="18686">MTDTSITILRRLDRAGAGVQRGAEILTSLGFLAVSGCFIWTVICRYLLRDPSTTSEELSIVIYLWVITVGASLAVRLEEHVAFDLLASLLPPRGAALLTGVGALIAGAILLATLPFTIDFIAFLWREKTTVMRIPLSRLYACFAILQGGLGAKLLIEALRQAVIFRQQGRPS</sequence>
<dbReference type="EMBL" id="CP060436">
    <property type="protein sequence ID" value="QPM90256.1"/>
    <property type="molecule type" value="Genomic_DNA"/>
</dbReference>
<evidence type="ECO:0000256" key="6">
    <source>
        <dbReference type="ARBA" id="ARBA00022989"/>
    </source>
</evidence>
<keyword evidence="4 9" id="KW-0997">Cell inner membrane</keyword>
<evidence type="ECO:0000313" key="12">
    <source>
        <dbReference type="Proteomes" id="UP000283786"/>
    </source>
</evidence>
<feature type="domain" description="Tripartite ATP-independent periplasmic transporters DctQ component" evidence="10">
    <location>
        <begin position="36"/>
        <end position="159"/>
    </location>
</feature>
<evidence type="ECO:0000256" key="2">
    <source>
        <dbReference type="ARBA" id="ARBA00022448"/>
    </source>
</evidence>
<comment type="function">
    <text evidence="9">Part of the tripartite ATP-independent periplasmic (TRAP) transport system.</text>
</comment>
<evidence type="ECO:0000256" key="9">
    <source>
        <dbReference type="RuleBase" id="RU369079"/>
    </source>
</evidence>
<evidence type="ECO:0000256" key="8">
    <source>
        <dbReference type="ARBA" id="ARBA00038436"/>
    </source>
</evidence>
<dbReference type="Proteomes" id="UP000283786">
    <property type="component" value="Chromosome"/>
</dbReference>
<feature type="transmembrane region" description="Helical" evidence="9">
    <location>
        <begin position="60"/>
        <end position="77"/>
    </location>
</feature>